<feature type="domain" description="Histidine kinase" evidence="7">
    <location>
        <begin position="536"/>
        <end position="802"/>
    </location>
</feature>
<proteinExistence type="predicted"/>
<keyword evidence="4" id="KW-0808">Transferase</keyword>
<keyword evidence="3" id="KW-0597">Phosphoprotein</keyword>
<reference evidence="8" key="1">
    <citation type="submission" date="2020-04" db="EMBL/GenBank/DDBJ databases">
        <title>Genome Assembly and Annotation of Botryosphaeria dothidea sdau 11-99, a Latent Pathogen of Apple Fruit Ring Rot in China.</title>
        <authorList>
            <person name="Yu C."/>
            <person name="Diao Y."/>
            <person name="Lu Q."/>
            <person name="Zhao J."/>
            <person name="Cui S."/>
            <person name="Peng C."/>
            <person name="He B."/>
            <person name="Liu H."/>
        </authorList>
    </citation>
    <scope>NUCLEOTIDE SEQUENCE [LARGE SCALE GENOMIC DNA]</scope>
    <source>
        <strain evidence="8">Sdau11-99</strain>
    </source>
</reference>
<dbReference type="InterPro" id="IPR036890">
    <property type="entry name" value="HATPase_C_sf"/>
</dbReference>
<feature type="region of interest" description="Disordered" evidence="6">
    <location>
        <begin position="225"/>
        <end position="253"/>
    </location>
</feature>
<dbReference type="InterPro" id="IPR003594">
    <property type="entry name" value="HATPase_dom"/>
</dbReference>
<dbReference type="InterPro" id="IPR003661">
    <property type="entry name" value="HisK_dim/P_dom"/>
</dbReference>
<evidence type="ECO:0000256" key="6">
    <source>
        <dbReference type="SAM" id="MobiDB-lite"/>
    </source>
</evidence>
<evidence type="ECO:0000256" key="2">
    <source>
        <dbReference type="ARBA" id="ARBA00012438"/>
    </source>
</evidence>
<keyword evidence="9" id="KW-1185">Reference proteome</keyword>
<dbReference type="AlphaFoldDB" id="A0A8H4NGB2"/>
<feature type="compositionally biased region" description="Polar residues" evidence="6">
    <location>
        <begin position="342"/>
        <end position="368"/>
    </location>
</feature>
<dbReference type="PRINTS" id="PR00344">
    <property type="entry name" value="BCTRLSENSOR"/>
</dbReference>
<feature type="compositionally biased region" description="Basic and acidic residues" evidence="6">
    <location>
        <begin position="331"/>
        <end position="341"/>
    </location>
</feature>
<evidence type="ECO:0000259" key="7">
    <source>
        <dbReference type="PROSITE" id="PS50109"/>
    </source>
</evidence>
<feature type="region of interest" description="Disordered" evidence="6">
    <location>
        <begin position="265"/>
        <end position="287"/>
    </location>
</feature>
<dbReference type="EC" id="2.7.13.3" evidence="2"/>
<dbReference type="InterPro" id="IPR004358">
    <property type="entry name" value="Sig_transdc_His_kin-like_C"/>
</dbReference>
<protein>
    <recommendedName>
        <fullName evidence="2">histidine kinase</fullName>
        <ecNumber evidence="2">2.7.13.3</ecNumber>
    </recommendedName>
</protein>
<dbReference type="Proteomes" id="UP000572817">
    <property type="component" value="Unassembled WGS sequence"/>
</dbReference>
<comment type="caution">
    <text evidence="8">The sequence shown here is derived from an EMBL/GenBank/DDBJ whole genome shotgun (WGS) entry which is preliminary data.</text>
</comment>
<accession>A0A8H4NGB2</accession>
<dbReference type="PANTHER" id="PTHR43047">
    <property type="entry name" value="TWO-COMPONENT HISTIDINE PROTEIN KINASE"/>
    <property type="match status" value="1"/>
</dbReference>
<keyword evidence="5" id="KW-0418">Kinase</keyword>
<dbReference type="Pfam" id="PF00512">
    <property type="entry name" value="HisKA"/>
    <property type="match status" value="1"/>
</dbReference>
<dbReference type="InterPro" id="IPR005467">
    <property type="entry name" value="His_kinase_dom"/>
</dbReference>
<dbReference type="SMART" id="SM00387">
    <property type="entry name" value="HATPase_c"/>
    <property type="match status" value="1"/>
</dbReference>
<gene>
    <name evidence="8" type="ORF">GTA08_BOTSDO00388</name>
</gene>
<organism evidence="8 9">
    <name type="scientific">Botryosphaeria dothidea</name>
    <dbReference type="NCBI Taxonomy" id="55169"/>
    <lineage>
        <taxon>Eukaryota</taxon>
        <taxon>Fungi</taxon>
        <taxon>Dikarya</taxon>
        <taxon>Ascomycota</taxon>
        <taxon>Pezizomycotina</taxon>
        <taxon>Dothideomycetes</taxon>
        <taxon>Dothideomycetes incertae sedis</taxon>
        <taxon>Botryosphaeriales</taxon>
        <taxon>Botryosphaeriaceae</taxon>
        <taxon>Botryosphaeria</taxon>
    </lineage>
</organism>
<dbReference type="GO" id="GO:0000155">
    <property type="term" value="F:phosphorelay sensor kinase activity"/>
    <property type="evidence" value="ECO:0007669"/>
    <property type="project" value="InterPro"/>
</dbReference>
<evidence type="ECO:0000313" key="9">
    <source>
        <dbReference type="Proteomes" id="UP000572817"/>
    </source>
</evidence>
<evidence type="ECO:0000256" key="5">
    <source>
        <dbReference type="ARBA" id="ARBA00022777"/>
    </source>
</evidence>
<name>A0A8H4NGB2_9PEZI</name>
<dbReference type="PANTHER" id="PTHR43047:SF72">
    <property type="entry name" value="OSMOSENSING HISTIDINE PROTEIN KINASE SLN1"/>
    <property type="match status" value="1"/>
</dbReference>
<sequence length="945" mass="104361">MLGVVAAHELRKYSDVHQLPPASSTYERALGLDPSLVKTSPLCASLHAFAEIASIRLMTYGVFISLTDGITQRLVAGSWGTQSEYVAPHWLAIADADRKTWLRLGRLSIGMEEHSPLGTTQVRLNEDDRTANLCCVTSRPNLAYYAAAPIKTDQDVAIGTVFLVDVRDRSPPLQQDMDLLQQTAKTCMAQLESTRTAHLRGRSTRISEGLKSFIYSRVTNATIGEDPRNLRPTPSHTDILTDVHPNPELDDMPKEIVSPEMQHERLEGTGPHGQSPSNSQEDTTYQKTFRSAAKTLRTALDVDGVAFIDGNIGFHGKLNTAPEPELELEDEQRATSREGQQRKGNLTPSQASNVYTHASDNDGSSSRTFTSAEYKGSILLRRPTECLGISFVDDKRPNCVNVSPTTLGLDHIDEDFLQKLLEKYPRGKIWYFEEQSRTPYGFSCDDRLTAEGEDSYAHPILSSFPGVRQLLFAPLTDPASLKRLAGCLAWTTRVSPTFTEATDLNTFMSFLSLVESEISRIDSTAAVKQQESFVSSVSHELWTPLHGILGAVEFLGDTKLDDFQQGLSDCIRSCASTLHETLSSVLSYAKINEFEQRCNKPTRRGAKESPWALENKDTVRAPERIEGLLCSSNIAMLCEEAIEVSAGGNAYGKVASGATNRVNVILDISYCDHWTFLTEPGALRRVMTNIFGNALKYTDHGFIKISLHLEEPQNDESRQAVPTKGFQMLKFTVQDSGRGMSKHFVQRRLFMPFTQEDTVSSEGVGLGMSIVKNLVSLLGGKIDVKSQLGYGSTFTVSIPVGEEDDPAPATGPAVALTEAVRELRQQRRAVAICGFNGLLQQSLTSYFRSWFQWKVVDSEDDQRSRSEIIIVNYANDAATKNAYEHFDPRSSILISVHPTLSLGRITKHEAESSKSHLTTTLPVGPVKLSKLIRECVTRLAIADEG</sequence>
<dbReference type="PROSITE" id="PS50109">
    <property type="entry name" value="HIS_KIN"/>
    <property type="match status" value="1"/>
</dbReference>
<feature type="compositionally biased region" description="Polar residues" evidence="6">
    <location>
        <begin position="272"/>
        <end position="287"/>
    </location>
</feature>
<evidence type="ECO:0000256" key="3">
    <source>
        <dbReference type="ARBA" id="ARBA00022553"/>
    </source>
</evidence>
<dbReference type="SMART" id="SM00388">
    <property type="entry name" value="HisKA"/>
    <property type="match status" value="1"/>
</dbReference>
<dbReference type="SUPFAM" id="SSF55874">
    <property type="entry name" value="ATPase domain of HSP90 chaperone/DNA topoisomerase II/histidine kinase"/>
    <property type="match status" value="1"/>
</dbReference>
<dbReference type="GO" id="GO:0009927">
    <property type="term" value="F:histidine phosphotransfer kinase activity"/>
    <property type="evidence" value="ECO:0007669"/>
    <property type="project" value="TreeGrafter"/>
</dbReference>
<dbReference type="Gene3D" id="1.10.287.130">
    <property type="match status" value="1"/>
</dbReference>
<dbReference type="EMBL" id="WWBZ02000001">
    <property type="protein sequence ID" value="KAF4313887.1"/>
    <property type="molecule type" value="Genomic_DNA"/>
</dbReference>
<dbReference type="Pfam" id="PF02518">
    <property type="entry name" value="HATPase_c"/>
    <property type="match status" value="1"/>
</dbReference>
<dbReference type="SUPFAM" id="SSF47384">
    <property type="entry name" value="Homodimeric domain of signal transducing histidine kinase"/>
    <property type="match status" value="1"/>
</dbReference>
<dbReference type="InterPro" id="IPR036097">
    <property type="entry name" value="HisK_dim/P_sf"/>
</dbReference>
<dbReference type="GO" id="GO:0005886">
    <property type="term" value="C:plasma membrane"/>
    <property type="evidence" value="ECO:0007669"/>
    <property type="project" value="TreeGrafter"/>
</dbReference>
<comment type="catalytic activity">
    <reaction evidence="1">
        <text>ATP + protein L-histidine = ADP + protein N-phospho-L-histidine.</text>
        <dbReference type="EC" id="2.7.13.3"/>
    </reaction>
</comment>
<feature type="region of interest" description="Disordered" evidence="6">
    <location>
        <begin position="317"/>
        <end position="368"/>
    </location>
</feature>
<dbReference type="CDD" id="cd00082">
    <property type="entry name" value="HisKA"/>
    <property type="match status" value="1"/>
</dbReference>
<dbReference type="OrthoDB" id="60033at2759"/>
<evidence type="ECO:0000313" key="8">
    <source>
        <dbReference type="EMBL" id="KAF4313887.1"/>
    </source>
</evidence>
<evidence type="ECO:0000256" key="1">
    <source>
        <dbReference type="ARBA" id="ARBA00000085"/>
    </source>
</evidence>
<dbReference type="Gene3D" id="3.30.565.10">
    <property type="entry name" value="Histidine kinase-like ATPase, C-terminal domain"/>
    <property type="match status" value="1"/>
</dbReference>
<evidence type="ECO:0000256" key="4">
    <source>
        <dbReference type="ARBA" id="ARBA00022679"/>
    </source>
</evidence>
<feature type="compositionally biased region" description="Basic and acidic residues" evidence="6">
    <location>
        <begin position="239"/>
        <end position="253"/>
    </location>
</feature>